<feature type="compositionally biased region" description="Polar residues" evidence="1">
    <location>
        <begin position="566"/>
        <end position="577"/>
    </location>
</feature>
<dbReference type="PANTHER" id="PTHR42736">
    <property type="entry name" value="PROTEIN-GLUTAMINE GAMMA-GLUTAMYLTRANSFERASE"/>
    <property type="match status" value="1"/>
</dbReference>
<keyword evidence="4" id="KW-0645">Protease</keyword>
<dbReference type="InterPro" id="IPR021878">
    <property type="entry name" value="TgpA_N"/>
</dbReference>
<feature type="region of interest" description="Disordered" evidence="1">
    <location>
        <begin position="566"/>
        <end position="600"/>
    </location>
</feature>
<dbReference type="EMBL" id="JADCLJ010000003">
    <property type="protein sequence ID" value="MBE4906560.1"/>
    <property type="molecule type" value="Genomic_DNA"/>
</dbReference>
<dbReference type="GO" id="GO:0008233">
    <property type="term" value="F:peptidase activity"/>
    <property type="evidence" value="ECO:0007669"/>
    <property type="project" value="UniProtKB-KW"/>
</dbReference>
<keyword evidence="5" id="KW-1185">Reference proteome</keyword>
<dbReference type="Pfam" id="PF11992">
    <property type="entry name" value="TgpA_N"/>
    <property type="match status" value="1"/>
</dbReference>
<feature type="transmembrane region" description="Helical" evidence="2">
    <location>
        <begin position="114"/>
        <end position="135"/>
    </location>
</feature>
<evidence type="ECO:0000313" key="5">
    <source>
        <dbReference type="Proteomes" id="UP001516662"/>
    </source>
</evidence>
<feature type="transmembrane region" description="Helical" evidence="2">
    <location>
        <begin position="40"/>
        <end position="56"/>
    </location>
</feature>
<feature type="transmembrane region" description="Helical" evidence="2">
    <location>
        <begin position="204"/>
        <end position="221"/>
    </location>
</feature>
<organism evidence="4 5">
    <name type="scientific">Litchfieldia luteola</name>
    <dbReference type="NCBI Taxonomy" id="682179"/>
    <lineage>
        <taxon>Bacteria</taxon>
        <taxon>Bacillati</taxon>
        <taxon>Bacillota</taxon>
        <taxon>Bacilli</taxon>
        <taxon>Bacillales</taxon>
        <taxon>Bacillaceae</taxon>
        <taxon>Litchfieldia</taxon>
    </lineage>
</organism>
<evidence type="ECO:0000256" key="2">
    <source>
        <dbReference type="SAM" id="Phobius"/>
    </source>
</evidence>
<proteinExistence type="predicted"/>
<dbReference type="GO" id="GO:0006508">
    <property type="term" value="P:proteolysis"/>
    <property type="evidence" value="ECO:0007669"/>
    <property type="project" value="UniProtKB-KW"/>
</dbReference>
<accession>A0ABR9QDI9</accession>
<feature type="transmembrane region" description="Helical" evidence="2">
    <location>
        <begin position="166"/>
        <end position="184"/>
    </location>
</feature>
<dbReference type="RefSeq" id="WP_193534081.1">
    <property type="nucleotide sequence ID" value="NZ_JADCLJ010000003.1"/>
</dbReference>
<keyword evidence="2" id="KW-0812">Transmembrane</keyword>
<name>A0ABR9QDI9_9BACI</name>
<dbReference type="SUPFAM" id="SSF54001">
    <property type="entry name" value="Cysteine proteinases"/>
    <property type="match status" value="1"/>
</dbReference>
<dbReference type="Pfam" id="PF01841">
    <property type="entry name" value="Transglut_core"/>
    <property type="match status" value="1"/>
</dbReference>
<evidence type="ECO:0000256" key="1">
    <source>
        <dbReference type="SAM" id="MobiDB-lite"/>
    </source>
</evidence>
<dbReference type="SMART" id="SM00460">
    <property type="entry name" value="TGc"/>
    <property type="match status" value="1"/>
</dbReference>
<keyword evidence="4" id="KW-0378">Hydrolase</keyword>
<sequence>MTLLKDRMAKDRSLLVHVFGFLLLWEWLRPLTQVTDTENVYIFIVFIGVCFLLNYLRTRLLVSSSLKLFIMVFMIHMLFYEGLFIDIEWVKLFISEIMYNVSLLLNANWLEITPAFRTLLFFVLLWLMSYLMFYWIILQKRIFLFLMLTIIYITVLDTFSPYDAKFAIVRTIIIGFSMLGILYIERIRDKEGIQKGSKYIAKWVIPLVVFIGCSTTIGYFAPKAAPQWPDPVPYLTGYGKGNGTGVGIKKIGYGTNDTQLGGPFIGDNTLVFTAEASKRQYWRVETKDEYTGKGWEASYSTERTAFNQENTVLNWYEEKTGFELAEANIDLNIKYHHIIYPLELLSVETDPDIIFSVNPSTEKIHTLKGDESISAEEYSVTYNHPQFPVEELREEKEVIGVSEGLEKADGFLDRYTQLPKDLPERVRELAVEITEDKTNRYEKVRAVETYFKANNFIYDTQNVAVPSKDQDYVDQFLFETKMGYCDNFSTSMIVLLRSIGIPARWVKGYSDGEYVRNTDEGLRVYEVTNNNAHSWVEVYFPGYGWIPFEPTKGFSNPSEFVYDLSSAGNNSTPNTTPELEKPDQPELGLEEEQSDGYSPSEKSWFENIEIDFSEISWKKVLFITSVLLLAAFILYKTRGKWYPFLAILMYKYRKNDKVYFLAYNSLLRQLDQFGLKRKEGQTLRDYAIYVDKYFSTNDMRNLTLSYEKALYRSDSAKDEWVKSVELWENLIKKTSS</sequence>
<feature type="transmembrane region" description="Helical" evidence="2">
    <location>
        <begin position="12"/>
        <end position="28"/>
    </location>
</feature>
<evidence type="ECO:0000313" key="4">
    <source>
        <dbReference type="EMBL" id="MBE4906560.1"/>
    </source>
</evidence>
<dbReference type="Gene3D" id="3.10.620.30">
    <property type="match status" value="1"/>
</dbReference>
<dbReference type="InterPro" id="IPR002931">
    <property type="entry name" value="Transglutaminase-like"/>
</dbReference>
<keyword evidence="2" id="KW-1133">Transmembrane helix</keyword>
<gene>
    <name evidence="4" type="ORF">IMZ08_00640</name>
</gene>
<dbReference type="Proteomes" id="UP001516662">
    <property type="component" value="Unassembled WGS sequence"/>
</dbReference>
<comment type="caution">
    <text evidence="4">The sequence shown here is derived from an EMBL/GenBank/DDBJ whole genome shotgun (WGS) entry which is preliminary data.</text>
</comment>
<reference evidence="4 5" key="1">
    <citation type="submission" date="2020-10" db="EMBL/GenBank/DDBJ databases">
        <title>Bacillus sp. HD4P25, an endophyte from a halophyte.</title>
        <authorList>
            <person name="Sun J.-Q."/>
        </authorList>
    </citation>
    <scope>NUCLEOTIDE SEQUENCE [LARGE SCALE GENOMIC DNA]</scope>
    <source>
        <strain evidence="4 5">YIM 93174</strain>
    </source>
</reference>
<dbReference type="InterPro" id="IPR052901">
    <property type="entry name" value="Bact_TGase-like"/>
</dbReference>
<dbReference type="InterPro" id="IPR038765">
    <property type="entry name" value="Papain-like_cys_pep_sf"/>
</dbReference>
<feature type="transmembrane region" description="Helical" evidence="2">
    <location>
        <begin position="68"/>
        <end position="94"/>
    </location>
</feature>
<dbReference type="PANTHER" id="PTHR42736:SF1">
    <property type="entry name" value="PROTEIN-GLUTAMINE GAMMA-GLUTAMYLTRANSFERASE"/>
    <property type="match status" value="1"/>
</dbReference>
<keyword evidence="2" id="KW-0472">Membrane</keyword>
<protein>
    <submittedName>
        <fullName evidence="4">Protease</fullName>
    </submittedName>
</protein>
<feature type="transmembrane region" description="Helical" evidence="2">
    <location>
        <begin position="142"/>
        <end position="160"/>
    </location>
</feature>
<feature type="domain" description="Transglutaminase-like" evidence="3">
    <location>
        <begin position="477"/>
        <end position="552"/>
    </location>
</feature>
<evidence type="ECO:0000259" key="3">
    <source>
        <dbReference type="SMART" id="SM00460"/>
    </source>
</evidence>